<feature type="coiled-coil region" evidence="1">
    <location>
        <begin position="803"/>
        <end position="880"/>
    </location>
</feature>
<evidence type="ECO:0000256" key="1">
    <source>
        <dbReference type="SAM" id="Coils"/>
    </source>
</evidence>
<dbReference type="PROSITE" id="PS51257">
    <property type="entry name" value="PROKAR_LIPOPROTEIN"/>
    <property type="match status" value="1"/>
</dbReference>
<dbReference type="PANTHER" id="PTHR45615">
    <property type="entry name" value="MYOSIN HEAVY CHAIN, NON-MUSCLE"/>
    <property type="match status" value="1"/>
</dbReference>
<dbReference type="PANTHER" id="PTHR45615:SF80">
    <property type="entry name" value="GRIP DOMAIN-CONTAINING PROTEIN"/>
    <property type="match status" value="1"/>
</dbReference>
<evidence type="ECO:0000256" key="2">
    <source>
        <dbReference type="SAM" id="MobiDB-lite"/>
    </source>
</evidence>
<reference evidence="4" key="2">
    <citation type="submission" date="2021-04" db="EMBL/GenBank/DDBJ databases">
        <authorList>
            <person name="Gilroy R."/>
        </authorList>
    </citation>
    <scope>NUCLEOTIDE SEQUENCE</scope>
    <source>
        <strain evidence="4">ChiHjej12B11-9795</strain>
    </source>
</reference>
<feature type="chain" id="PRO_5039417061" evidence="3">
    <location>
        <begin position="22"/>
        <end position="1011"/>
    </location>
</feature>
<feature type="coiled-coil region" evidence="1">
    <location>
        <begin position="267"/>
        <end position="294"/>
    </location>
</feature>
<organism evidence="4 5">
    <name type="scientific">Candidatus Bacteroides avicola</name>
    <dbReference type="NCBI Taxonomy" id="2838468"/>
    <lineage>
        <taxon>Bacteria</taxon>
        <taxon>Pseudomonadati</taxon>
        <taxon>Bacteroidota</taxon>
        <taxon>Bacteroidia</taxon>
        <taxon>Bacteroidales</taxon>
        <taxon>Bacteroidaceae</taxon>
        <taxon>Bacteroides</taxon>
    </lineage>
</organism>
<name>A0A9D2HVJ3_9BACE</name>
<dbReference type="Proteomes" id="UP000823862">
    <property type="component" value="Unassembled WGS sequence"/>
</dbReference>
<dbReference type="EMBL" id="DWZI01000004">
    <property type="protein sequence ID" value="HJA84822.1"/>
    <property type="molecule type" value="Genomic_DNA"/>
</dbReference>
<feature type="signal peptide" evidence="3">
    <location>
        <begin position="1"/>
        <end position="21"/>
    </location>
</feature>
<sequence length="1011" mass="109912">MKKWTYLAVAGMLLGSAPVFTGCVDTDEPWGVEQLRGAKAELLKAKAAVEQARVAVIEADAAYRQAEAAYKQAEADKAAAEAQIKQAKADLETAKTEAEKQKIQADLEQYLENVQIAREQAQKNHEIMMQNLESDLLKAQRNYELLQQEIEIAKAICSDQDRVTISDLQYVVDQAYQKLYGTDGLKQKLFEATQNLYNAQLIDKQGYGVIVGIDGKPQQGRLDNWEPTLQVKLEQAKADQSAAEQLLSDLKTYSDKEVEGTDWKAEVDKIIAEIDALEAKVEAKNVELAEAQSSQSYVEAEQAVNGVWKECDSSTAGAIQKPDGKWYQLVKPGTAYVLSENQGKLLDEQKKGNFAYEKSDVTTEVTDEMIAAINVSGTYPTGGFTYPAQDKISWVDATDPSIVKPTTVEDYPTALQDIVDLYDSWIKLVDEAIVDPNDEADAAAHMEIAKNNEAAAQKAYDAAVEKWETVLNIVSKQSAVQVPQTGFQTSATAYNQAYTSLKSAVDAWNAAYDKAYKDAADEKEAELTLDLNVDAITGANIPAVAGFDKVAALTQWNGLAPQNKTMAQFENAVNMNCQAISGGDNLATVQAKAWAQINNYVNKITGDINWSGHNDIKQAAEDAVKNNAFDKDNKLQAALTKAVAGMDAAVFDNVAGGTVTNSVVNAIAKFTADAKDYVQAVDTKTLNKDVLIAIADKDGKFPTINRGSYYAADATVKVGTKYTLSVNDITADEITAATKTTFDKTADTDAILLAVSDQAFGMGEIRYIEPERADLEDANGDIPAGNTSAAAKLYRAQDAVKGLQDQIDAADDLKTLKDELTADKAAFVKSVEEQYTKNFGELETAVATAQAEYDKTNEALEAEKAKFSDLTIEIAKLEAQVVAKKSLEETLKEAAWNNLGIEWPDDSNPQNPDYSKPSTYDPESFADDLAEAVKEQELVVADAKQKVAIAEANLQKAQDTGYDGVAYFQMLADIAASDYDRANEAYQTALNNLNKALEIMSGSTSDEQPAE</sequence>
<protein>
    <submittedName>
        <fullName evidence="4">Uncharacterized protein</fullName>
    </submittedName>
</protein>
<reference evidence="4" key="1">
    <citation type="journal article" date="2021" name="PeerJ">
        <title>Extensive microbial diversity within the chicken gut microbiome revealed by metagenomics and culture.</title>
        <authorList>
            <person name="Gilroy R."/>
            <person name="Ravi A."/>
            <person name="Getino M."/>
            <person name="Pursley I."/>
            <person name="Horton D.L."/>
            <person name="Alikhan N.F."/>
            <person name="Baker D."/>
            <person name="Gharbi K."/>
            <person name="Hall N."/>
            <person name="Watson M."/>
            <person name="Adriaenssens E.M."/>
            <person name="Foster-Nyarko E."/>
            <person name="Jarju S."/>
            <person name="Secka A."/>
            <person name="Antonio M."/>
            <person name="Oren A."/>
            <person name="Chaudhuri R.R."/>
            <person name="La Ragione R."/>
            <person name="Hildebrand F."/>
            <person name="Pallen M.J."/>
        </authorList>
    </citation>
    <scope>NUCLEOTIDE SEQUENCE</scope>
    <source>
        <strain evidence="4">ChiHjej12B11-9795</strain>
    </source>
</reference>
<feature type="coiled-coil region" evidence="1">
    <location>
        <begin position="926"/>
        <end position="999"/>
    </location>
</feature>
<evidence type="ECO:0000313" key="5">
    <source>
        <dbReference type="Proteomes" id="UP000823862"/>
    </source>
</evidence>
<keyword evidence="3" id="KW-0732">Signal</keyword>
<feature type="region of interest" description="Disordered" evidence="2">
    <location>
        <begin position="901"/>
        <end position="923"/>
    </location>
</feature>
<keyword evidence="1" id="KW-0175">Coiled coil</keyword>
<evidence type="ECO:0000313" key="4">
    <source>
        <dbReference type="EMBL" id="HJA84822.1"/>
    </source>
</evidence>
<dbReference type="AlphaFoldDB" id="A0A9D2HVJ3"/>
<evidence type="ECO:0000256" key="3">
    <source>
        <dbReference type="SAM" id="SignalP"/>
    </source>
</evidence>
<feature type="coiled-coil region" evidence="1">
    <location>
        <begin position="32"/>
        <end position="156"/>
    </location>
</feature>
<proteinExistence type="predicted"/>
<accession>A0A9D2HVJ3</accession>
<comment type="caution">
    <text evidence="4">The sequence shown here is derived from an EMBL/GenBank/DDBJ whole genome shotgun (WGS) entry which is preliminary data.</text>
</comment>
<feature type="compositionally biased region" description="Polar residues" evidence="2">
    <location>
        <begin position="907"/>
        <end position="918"/>
    </location>
</feature>
<gene>
    <name evidence="4" type="ORF">H9950_01245</name>
</gene>